<dbReference type="Pfam" id="PF16859">
    <property type="entry name" value="TetR_C_11"/>
    <property type="match status" value="1"/>
</dbReference>
<dbReference type="SUPFAM" id="SSF48498">
    <property type="entry name" value="Tetracyclin repressor-like, C-terminal domain"/>
    <property type="match status" value="1"/>
</dbReference>
<dbReference type="Gene3D" id="1.10.357.10">
    <property type="entry name" value="Tetracycline Repressor, domain 2"/>
    <property type="match status" value="1"/>
</dbReference>
<dbReference type="SUPFAM" id="SSF46689">
    <property type="entry name" value="Homeodomain-like"/>
    <property type="match status" value="1"/>
</dbReference>
<keyword evidence="1" id="KW-0805">Transcription regulation</keyword>
<dbReference type="PROSITE" id="PS50977">
    <property type="entry name" value="HTH_TETR_2"/>
    <property type="match status" value="1"/>
</dbReference>
<proteinExistence type="predicted"/>
<evidence type="ECO:0000256" key="4">
    <source>
        <dbReference type="PROSITE-ProRule" id="PRU00335"/>
    </source>
</evidence>
<sequence length="197" mass="22703">MANTRRRGEELEAAIFEATMEILNTDGLEKLSFQRVAEVAGTSKSVIYRRWSQQFDLILDAWRYGVHQKFGKFRDIVLSGDSLREDLLQMLTRFNLIGEQMGAPVLRAMLIEFSEGDRLRNDINELALTIDVATVDHALARAKERGEQVREQISDMAKTIMFSYVRYNMTLMKNKMTDAEMSVFVDEVLLPIFLKNI</sequence>
<keyword evidence="2 4" id="KW-0238">DNA-binding</keyword>
<gene>
    <name evidence="6" type="ORF">ESZ50_08160</name>
</gene>
<protein>
    <submittedName>
        <fullName evidence="6">TetR/AcrR family transcriptional regulator</fullName>
    </submittedName>
</protein>
<keyword evidence="3" id="KW-0804">Transcription</keyword>
<evidence type="ECO:0000313" key="7">
    <source>
        <dbReference type="Proteomes" id="UP000371977"/>
    </source>
</evidence>
<dbReference type="InterPro" id="IPR001647">
    <property type="entry name" value="HTH_TetR"/>
</dbReference>
<dbReference type="EMBL" id="SDGZ01000017">
    <property type="protein sequence ID" value="TYC48734.1"/>
    <property type="molecule type" value="Genomic_DNA"/>
</dbReference>
<dbReference type="Gene3D" id="1.10.10.60">
    <property type="entry name" value="Homeodomain-like"/>
    <property type="match status" value="1"/>
</dbReference>
<keyword evidence="7" id="KW-1185">Reference proteome</keyword>
<feature type="DNA-binding region" description="H-T-H motif" evidence="4">
    <location>
        <begin position="32"/>
        <end position="51"/>
    </location>
</feature>
<evidence type="ECO:0000256" key="3">
    <source>
        <dbReference type="ARBA" id="ARBA00023163"/>
    </source>
</evidence>
<dbReference type="InterPro" id="IPR009057">
    <property type="entry name" value="Homeodomain-like_sf"/>
</dbReference>
<evidence type="ECO:0000259" key="5">
    <source>
        <dbReference type="PROSITE" id="PS50977"/>
    </source>
</evidence>
<comment type="caution">
    <text evidence="6">The sequence shown here is derived from an EMBL/GenBank/DDBJ whole genome shotgun (WGS) entry which is preliminary data.</text>
</comment>
<organism evidence="6 7">
    <name type="scientific">Weissella muntiaci</name>
    <dbReference type="NCBI Taxonomy" id="2508881"/>
    <lineage>
        <taxon>Bacteria</taxon>
        <taxon>Bacillati</taxon>
        <taxon>Bacillota</taxon>
        <taxon>Bacilli</taxon>
        <taxon>Lactobacillales</taxon>
        <taxon>Lactobacillaceae</taxon>
        <taxon>Weissella</taxon>
    </lineage>
</organism>
<dbReference type="InterPro" id="IPR011075">
    <property type="entry name" value="TetR_C"/>
</dbReference>
<name>A0A6C2C4H9_9LACO</name>
<dbReference type="Proteomes" id="UP000371977">
    <property type="component" value="Unassembled WGS sequence"/>
</dbReference>
<dbReference type="RefSeq" id="WP_148623080.1">
    <property type="nucleotide sequence ID" value="NZ_SDGZ01000017.1"/>
</dbReference>
<dbReference type="GO" id="GO:0003677">
    <property type="term" value="F:DNA binding"/>
    <property type="evidence" value="ECO:0007669"/>
    <property type="project" value="UniProtKB-UniRule"/>
</dbReference>
<dbReference type="Pfam" id="PF00440">
    <property type="entry name" value="TetR_N"/>
    <property type="match status" value="1"/>
</dbReference>
<dbReference type="AlphaFoldDB" id="A0A6C2C4H9"/>
<evidence type="ECO:0000256" key="2">
    <source>
        <dbReference type="ARBA" id="ARBA00023125"/>
    </source>
</evidence>
<evidence type="ECO:0000313" key="6">
    <source>
        <dbReference type="EMBL" id="TYC48734.1"/>
    </source>
</evidence>
<dbReference type="InterPro" id="IPR036271">
    <property type="entry name" value="Tet_transcr_reg_TetR-rel_C_sf"/>
</dbReference>
<feature type="domain" description="HTH tetR-type" evidence="5">
    <location>
        <begin position="9"/>
        <end position="69"/>
    </location>
</feature>
<accession>A0A6C2C4H9</accession>
<dbReference type="OrthoDB" id="9796019at2"/>
<reference evidence="6 7" key="1">
    <citation type="submission" date="2019-01" db="EMBL/GenBank/DDBJ databases">
        <title>Weissella sp. nov., a novel lactic acid bacterium isolated from animal feces.</title>
        <authorList>
            <person name="Wang L.-T."/>
        </authorList>
    </citation>
    <scope>NUCLEOTIDE SEQUENCE [LARGE SCALE GENOMIC DNA]</scope>
    <source>
        <strain evidence="6 7">8H-2</strain>
    </source>
</reference>
<evidence type="ECO:0000256" key="1">
    <source>
        <dbReference type="ARBA" id="ARBA00023015"/>
    </source>
</evidence>